<evidence type="ECO:0000256" key="19">
    <source>
        <dbReference type="SAM" id="Phobius"/>
    </source>
</evidence>
<evidence type="ECO:0000256" key="2">
    <source>
        <dbReference type="ARBA" id="ARBA00004651"/>
    </source>
</evidence>
<evidence type="ECO:0000256" key="1">
    <source>
        <dbReference type="ARBA" id="ARBA00001698"/>
    </source>
</evidence>
<evidence type="ECO:0000256" key="10">
    <source>
        <dbReference type="ARBA" id="ARBA00022679"/>
    </source>
</evidence>
<comment type="subcellular location">
    <subcellularLocation>
        <location evidence="2">Cell membrane</location>
        <topology evidence="2">Multi-pass membrane protein</topology>
    </subcellularLocation>
</comment>
<evidence type="ECO:0000256" key="13">
    <source>
        <dbReference type="ARBA" id="ARBA00022989"/>
    </source>
</evidence>
<dbReference type="PANTHER" id="PTHR46382">
    <property type="entry name" value="PHOSPHATIDATE CYTIDYLYLTRANSFERASE"/>
    <property type="match status" value="1"/>
</dbReference>
<keyword evidence="14" id="KW-0443">Lipid metabolism</keyword>
<evidence type="ECO:0000313" key="20">
    <source>
        <dbReference type="EMBL" id="MDO5456750.1"/>
    </source>
</evidence>
<evidence type="ECO:0000313" key="21">
    <source>
        <dbReference type="Proteomes" id="UP001171751"/>
    </source>
</evidence>
<dbReference type="GO" id="GO:0005886">
    <property type="term" value="C:plasma membrane"/>
    <property type="evidence" value="ECO:0007669"/>
    <property type="project" value="UniProtKB-SubCell"/>
</dbReference>
<keyword evidence="12 18" id="KW-0548">Nucleotidyltransferase</keyword>
<keyword evidence="16" id="KW-0594">Phospholipid biosynthesis</keyword>
<keyword evidence="17" id="KW-1208">Phospholipid metabolism</keyword>
<dbReference type="Pfam" id="PF01148">
    <property type="entry name" value="CTP_transf_1"/>
    <property type="match status" value="1"/>
</dbReference>
<dbReference type="PANTHER" id="PTHR46382:SF1">
    <property type="entry name" value="PHOSPHATIDATE CYTIDYLYLTRANSFERASE"/>
    <property type="match status" value="1"/>
</dbReference>
<comment type="caution">
    <text evidence="20">The sequence shown here is derived from an EMBL/GenBank/DDBJ whole genome shotgun (WGS) entry which is preliminary data.</text>
</comment>
<dbReference type="PROSITE" id="PS01315">
    <property type="entry name" value="CDS"/>
    <property type="match status" value="1"/>
</dbReference>
<feature type="transmembrane region" description="Helical" evidence="19">
    <location>
        <begin position="12"/>
        <end position="38"/>
    </location>
</feature>
<dbReference type="EMBL" id="JAUNQW010000001">
    <property type="protein sequence ID" value="MDO5456750.1"/>
    <property type="molecule type" value="Genomic_DNA"/>
</dbReference>
<feature type="transmembrane region" description="Helical" evidence="19">
    <location>
        <begin position="172"/>
        <end position="191"/>
    </location>
</feature>
<evidence type="ECO:0000256" key="6">
    <source>
        <dbReference type="ARBA" id="ARBA00012487"/>
    </source>
</evidence>
<organism evidence="20 21">
    <name type="scientific">Atopococcus tabaci</name>
    <dbReference type="NCBI Taxonomy" id="269774"/>
    <lineage>
        <taxon>Bacteria</taxon>
        <taxon>Bacillati</taxon>
        <taxon>Bacillota</taxon>
        <taxon>Bacilli</taxon>
        <taxon>Lactobacillales</taxon>
        <taxon>Carnobacteriaceae</taxon>
        <taxon>Atopococcus</taxon>
    </lineage>
</organism>
<dbReference type="InterPro" id="IPR000374">
    <property type="entry name" value="PC_trans"/>
</dbReference>
<dbReference type="GO" id="GO:0004605">
    <property type="term" value="F:phosphatidate cytidylyltransferase activity"/>
    <property type="evidence" value="ECO:0007669"/>
    <property type="project" value="UniProtKB-EC"/>
</dbReference>
<reference evidence="20" key="1">
    <citation type="submission" date="2023-07" db="EMBL/GenBank/DDBJ databases">
        <title>Between Cages and Wild: Unraveling the Impact of Captivity on Animal Microbiomes and Antimicrobial Resistance.</title>
        <authorList>
            <person name="Schmartz G.P."/>
            <person name="Rehner J."/>
            <person name="Schuff M.J."/>
            <person name="Becker S.L."/>
            <person name="Kravczyk M."/>
            <person name="Gurevich A."/>
            <person name="Francke R."/>
            <person name="Mueller R."/>
            <person name="Keller V."/>
            <person name="Keller A."/>
        </authorList>
    </citation>
    <scope>NUCLEOTIDE SEQUENCE</scope>
    <source>
        <strain evidence="20">S39M_St_73</strain>
    </source>
</reference>
<evidence type="ECO:0000256" key="14">
    <source>
        <dbReference type="ARBA" id="ARBA00023098"/>
    </source>
</evidence>
<evidence type="ECO:0000256" key="5">
    <source>
        <dbReference type="ARBA" id="ARBA00010185"/>
    </source>
</evidence>
<evidence type="ECO:0000256" key="16">
    <source>
        <dbReference type="ARBA" id="ARBA00023209"/>
    </source>
</evidence>
<evidence type="ECO:0000256" key="7">
    <source>
        <dbReference type="ARBA" id="ARBA00019373"/>
    </source>
</evidence>
<sequence>MLQRILTALVYLAIFIPVLMIGGWVFDLFAFLIAAIIFSELISMKGIATNSFEAIIGYISLFFIVLADRFVENFPFMTSANVVILTTLLLLVSMLYSKWEITIDKVGLLLLGIFYIGNAFQTFVVIRDVEFLAIFYIMVIIWTTDSGAYLIGRKYGKNKLSPIISPNKTIEGAAGGVVISLAASYLFMLLFPVTRTIYPSFLIVILLSIGGQLGDLIESAIKRHYNVKDSGSMLPGHGGLFDRFDSLIFVMNIIKFLMDFGIFAY</sequence>
<keyword evidence="8" id="KW-1003">Cell membrane</keyword>
<feature type="transmembrane region" description="Helical" evidence="19">
    <location>
        <begin position="76"/>
        <end position="96"/>
    </location>
</feature>
<dbReference type="GO" id="GO:0016024">
    <property type="term" value="P:CDP-diacylglycerol biosynthetic process"/>
    <property type="evidence" value="ECO:0007669"/>
    <property type="project" value="TreeGrafter"/>
</dbReference>
<comment type="pathway">
    <text evidence="3 18">Phospholipid metabolism; CDP-diacylglycerol biosynthesis; CDP-diacylglycerol from sn-glycerol 3-phosphate: step 3/3.</text>
</comment>
<evidence type="ECO:0000256" key="11">
    <source>
        <dbReference type="ARBA" id="ARBA00022692"/>
    </source>
</evidence>
<evidence type="ECO:0000256" key="17">
    <source>
        <dbReference type="ARBA" id="ARBA00023264"/>
    </source>
</evidence>
<dbReference type="AlphaFoldDB" id="A0AA43RJQ5"/>
<accession>A0AA43RJQ5</accession>
<keyword evidence="9" id="KW-0444">Lipid biosynthesis</keyword>
<feature type="transmembrane region" description="Helical" evidence="19">
    <location>
        <begin position="50"/>
        <end position="70"/>
    </location>
</feature>
<comment type="similarity">
    <text evidence="5 18">Belongs to the CDS family.</text>
</comment>
<keyword evidence="15 19" id="KW-0472">Membrane</keyword>
<keyword evidence="10 18" id="KW-0808">Transferase</keyword>
<name>A0AA43RJQ5_9LACT</name>
<keyword evidence="11 18" id="KW-0812">Transmembrane</keyword>
<evidence type="ECO:0000256" key="4">
    <source>
        <dbReference type="ARBA" id="ARBA00005189"/>
    </source>
</evidence>
<gene>
    <name evidence="20" type="ORF">Q4F26_00255</name>
</gene>
<feature type="transmembrane region" description="Helical" evidence="19">
    <location>
        <begin position="108"/>
        <end position="126"/>
    </location>
</feature>
<keyword evidence="21" id="KW-1185">Reference proteome</keyword>
<evidence type="ECO:0000256" key="15">
    <source>
        <dbReference type="ARBA" id="ARBA00023136"/>
    </source>
</evidence>
<dbReference type="EC" id="2.7.7.41" evidence="6 18"/>
<evidence type="ECO:0000256" key="12">
    <source>
        <dbReference type="ARBA" id="ARBA00022695"/>
    </source>
</evidence>
<keyword evidence="13 19" id="KW-1133">Transmembrane helix</keyword>
<comment type="pathway">
    <text evidence="4">Lipid metabolism.</text>
</comment>
<dbReference type="Proteomes" id="UP001171751">
    <property type="component" value="Unassembled WGS sequence"/>
</dbReference>
<feature type="transmembrane region" description="Helical" evidence="19">
    <location>
        <begin position="132"/>
        <end position="151"/>
    </location>
</feature>
<evidence type="ECO:0000256" key="18">
    <source>
        <dbReference type="RuleBase" id="RU003938"/>
    </source>
</evidence>
<protein>
    <recommendedName>
        <fullName evidence="7 18">Phosphatidate cytidylyltransferase</fullName>
        <ecNumber evidence="6 18">2.7.7.41</ecNumber>
    </recommendedName>
</protein>
<comment type="catalytic activity">
    <reaction evidence="1 18">
        <text>a 1,2-diacyl-sn-glycero-3-phosphate + CTP + H(+) = a CDP-1,2-diacyl-sn-glycerol + diphosphate</text>
        <dbReference type="Rhea" id="RHEA:16229"/>
        <dbReference type="ChEBI" id="CHEBI:15378"/>
        <dbReference type="ChEBI" id="CHEBI:33019"/>
        <dbReference type="ChEBI" id="CHEBI:37563"/>
        <dbReference type="ChEBI" id="CHEBI:58332"/>
        <dbReference type="ChEBI" id="CHEBI:58608"/>
        <dbReference type="EC" id="2.7.7.41"/>
    </reaction>
</comment>
<evidence type="ECO:0000256" key="3">
    <source>
        <dbReference type="ARBA" id="ARBA00005119"/>
    </source>
</evidence>
<proteinExistence type="inferred from homology"/>
<evidence type="ECO:0000256" key="9">
    <source>
        <dbReference type="ARBA" id="ARBA00022516"/>
    </source>
</evidence>
<evidence type="ECO:0000256" key="8">
    <source>
        <dbReference type="ARBA" id="ARBA00022475"/>
    </source>
</evidence>